<proteinExistence type="predicted"/>
<protein>
    <submittedName>
        <fullName evidence="1">Uncharacterized protein</fullName>
    </submittedName>
</protein>
<name>A0A075G0S2_9EURY</name>
<reference evidence="1" key="1">
    <citation type="journal article" date="2014" name="Genome Biol. Evol.">
        <title>Pangenome evidence for extensive interdomain horizontal transfer affecting lineage core and shell genes in uncultured planktonic thaumarchaeota and euryarchaeota.</title>
        <authorList>
            <person name="Deschamps P."/>
            <person name="Zivanovic Y."/>
            <person name="Moreira D."/>
            <person name="Rodriguez-Valera F."/>
            <person name="Lopez-Garcia P."/>
        </authorList>
    </citation>
    <scope>NUCLEOTIDE SEQUENCE</scope>
</reference>
<dbReference type="AlphaFoldDB" id="A0A075G0S2"/>
<accession>A0A075G0S2</accession>
<evidence type="ECO:0000313" key="1">
    <source>
        <dbReference type="EMBL" id="AIE97188.1"/>
    </source>
</evidence>
<organism evidence="1">
    <name type="scientific">uncultured marine group II/III euryarchaeote AD1000_95_H05</name>
    <dbReference type="NCBI Taxonomy" id="1457827"/>
    <lineage>
        <taxon>Archaea</taxon>
        <taxon>Methanobacteriati</taxon>
        <taxon>Methanobacteriota</taxon>
        <taxon>environmental samples</taxon>
    </lineage>
</organism>
<dbReference type="EMBL" id="KF900500">
    <property type="protein sequence ID" value="AIE97188.1"/>
    <property type="molecule type" value="Genomic_DNA"/>
</dbReference>
<sequence>MTELIQMRVKALATILVLTLLMPTAAAHGANTFSFIMRNESIQPETAQVLQNDTLIFFNTANYDRNVLIDADGDGTEEMDCVAGPSNSSSTDDECYLWLDPVNWTQGEYEVRIHSNGSLWQTISLTVVLDDHTEILPPEGFTFGPDPSEPEEDGSSVLLSAAVLMAGAAAFVWVVRNVKGDEAE</sequence>